<dbReference type="Proteomes" id="UP001159363">
    <property type="component" value="Chromosome 3"/>
</dbReference>
<name>A0ABQ9HY76_9NEOP</name>
<organism evidence="2 3">
    <name type="scientific">Dryococelus australis</name>
    <dbReference type="NCBI Taxonomy" id="614101"/>
    <lineage>
        <taxon>Eukaryota</taxon>
        <taxon>Metazoa</taxon>
        <taxon>Ecdysozoa</taxon>
        <taxon>Arthropoda</taxon>
        <taxon>Hexapoda</taxon>
        <taxon>Insecta</taxon>
        <taxon>Pterygota</taxon>
        <taxon>Neoptera</taxon>
        <taxon>Polyneoptera</taxon>
        <taxon>Phasmatodea</taxon>
        <taxon>Verophasmatodea</taxon>
        <taxon>Anareolatae</taxon>
        <taxon>Phasmatidae</taxon>
        <taxon>Eurycanthinae</taxon>
        <taxon>Dryococelus</taxon>
    </lineage>
</organism>
<evidence type="ECO:0000313" key="2">
    <source>
        <dbReference type="EMBL" id="KAJ8889331.1"/>
    </source>
</evidence>
<sequence length="276" mass="30363">MPLVDGFSRRSPVYASPSFRHRSIFTSINLIGSQDLAVKSRANLFTHSLDHIIHGREVKYRRREFWGLAAILFLSPPEITCINVCEDHQFSDPDSTYCSSSRDEPCDIQLVGNRTRFDLLGGEQSNHCTTTAGGGRGGAVVKRILQCFAQQSSGTASLAKLGPTVAVEAGVHNFHHGERSSILGLASSGFSHVGIMKPLAGGFPLEDLPRDWPLEGDPKSVASASRVAETSAADRYLWILPRRTWSRLHLEERKSPPHTVKNNHTASGQRKVLLEK</sequence>
<feature type="region of interest" description="Disordered" evidence="1">
    <location>
        <begin position="252"/>
        <end position="276"/>
    </location>
</feature>
<protein>
    <submittedName>
        <fullName evidence="2">Uncharacterized protein</fullName>
    </submittedName>
</protein>
<keyword evidence="3" id="KW-1185">Reference proteome</keyword>
<evidence type="ECO:0000313" key="3">
    <source>
        <dbReference type="Proteomes" id="UP001159363"/>
    </source>
</evidence>
<comment type="caution">
    <text evidence="2">The sequence shown here is derived from an EMBL/GenBank/DDBJ whole genome shotgun (WGS) entry which is preliminary data.</text>
</comment>
<reference evidence="2 3" key="1">
    <citation type="submission" date="2023-02" db="EMBL/GenBank/DDBJ databases">
        <title>LHISI_Scaffold_Assembly.</title>
        <authorList>
            <person name="Stuart O.P."/>
            <person name="Cleave R."/>
            <person name="Magrath M.J.L."/>
            <person name="Mikheyev A.S."/>
        </authorList>
    </citation>
    <scope>NUCLEOTIDE SEQUENCE [LARGE SCALE GENOMIC DNA]</scope>
    <source>
        <strain evidence="2">Daus_M_001</strain>
        <tissue evidence="2">Leg muscle</tissue>
    </source>
</reference>
<dbReference type="EMBL" id="JARBHB010000003">
    <property type="protein sequence ID" value="KAJ8889331.1"/>
    <property type="molecule type" value="Genomic_DNA"/>
</dbReference>
<accession>A0ABQ9HY76</accession>
<proteinExistence type="predicted"/>
<evidence type="ECO:0000256" key="1">
    <source>
        <dbReference type="SAM" id="MobiDB-lite"/>
    </source>
</evidence>
<gene>
    <name evidence="2" type="ORF">PR048_008830</name>
</gene>